<feature type="signal peptide" evidence="1">
    <location>
        <begin position="1"/>
        <end position="22"/>
    </location>
</feature>
<dbReference type="AlphaFoldDB" id="A0A523YQH2"/>
<accession>A0A523YQH2</accession>
<gene>
    <name evidence="2" type="ORF">E3J33_01290</name>
</gene>
<organism evidence="2 3">
    <name type="scientific">Aerophobetes bacterium</name>
    <dbReference type="NCBI Taxonomy" id="2030807"/>
    <lineage>
        <taxon>Bacteria</taxon>
        <taxon>Candidatus Aerophobota</taxon>
    </lineage>
</organism>
<dbReference type="SUPFAM" id="SSF53474">
    <property type="entry name" value="alpha/beta-Hydrolases"/>
    <property type="match status" value="1"/>
</dbReference>
<evidence type="ECO:0000313" key="3">
    <source>
        <dbReference type="Proteomes" id="UP000316925"/>
    </source>
</evidence>
<proteinExistence type="predicted"/>
<keyword evidence="1" id="KW-0732">Signal</keyword>
<reference evidence="2 3" key="1">
    <citation type="submission" date="2019-03" db="EMBL/GenBank/DDBJ databases">
        <title>Metabolic potential of uncultured bacteria and archaea associated with petroleum seepage in deep-sea sediments.</title>
        <authorList>
            <person name="Dong X."/>
            <person name="Hubert C."/>
        </authorList>
    </citation>
    <scope>NUCLEOTIDE SEQUENCE [LARGE SCALE GENOMIC DNA]</scope>
    <source>
        <strain evidence="2">E29_bin28</strain>
    </source>
</reference>
<feature type="chain" id="PRO_5021816097" evidence="1">
    <location>
        <begin position="23"/>
        <end position="425"/>
    </location>
</feature>
<dbReference type="Gene3D" id="3.40.50.1820">
    <property type="entry name" value="alpha/beta hydrolase"/>
    <property type="match status" value="1"/>
</dbReference>
<dbReference type="Proteomes" id="UP000316925">
    <property type="component" value="Unassembled WGS sequence"/>
</dbReference>
<protein>
    <submittedName>
        <fullName evidence="2">Uncharacterized protein</fullName>
    </submittedName>
</protein>
<comment type="caution">
    <text evidence="2">The sequence shown here is derived from an EMBL/GenBank/DDBJ whole genome shotgun (WGS) entry which is preliminary data.</text>
</comment>
<evidence type="ECO:0000313" key="2">
    <source>
        <dbReference type="EMBL" id="TET93747.1"/>
    </source>
</evidence>
<dbReference type="EMBL" id="SOIJ01000073">
    <property type="protein sequence ID" value="TET93747.1"/>
    <property type="molecule type" value="Genomic_DNA"/>
</dbReference>
<evidence type="ECO:0000256" key="1">
    <source>
        <dbReference type="SAM" id="SignalP"/>
    </source>
</evidence>
<sequence length="425" mass="46986">MSKFTNKITVFLSILLFAFVFQAPPARSQAHVELPVCLEGTLNKADYKIRVPENWNGTLLVYARGYTGELPAEPDAAPGGAMGEETLLSRGYALAGSSFRGAGWAVKEGIQNTLALTNFFRGQVGNPDRIILWGFSMGSVIAFKSIEKYPNIYDGAIAGCAVGAGAPMNWDGALAFSLAYDVAFGWLPSWGSVGDVRDDLDFETHVYPALSLQVANPANLGLFEFIRLVCDLPKEQFYPNPLNPLEPNWLFTDMIYATEYRAELERRAKGPVAQNLDHVYTLSPEDIAILTALGVDFNTLLAEMNARRNIEARLPSRKYMERYSDYSGKLKRPVITIHNKADGLVHVANESVYWDTVFSAGKDEMLIQVYIDSVGHCTFEPLQILAVLNAMEYWLDSGTKPGPGYFPVGLGFVLPGFIQPPWPFK</sequence>
<name>A0A523YQH2_UNCAE</name>
<dbReference type="InterPro" id="IPR029058">
    <property type="entry name" value="AB_hydrolase_fold"/>
</dbReference>